<dbReference type="Proteomes" id="UP001595696">
    <property type="component" value="Unassembled WGS sequence"/>
</dbReference>
<comment type="caution">
    <text evidence="2">The sequence shown here is derived from an EMBL/GenBank/DDBJ whole genome shotgun (WGS) entry which is preliminary data.</text>
</comment>
<evidence type="ECO:0000259" key="1">
    <source>
        <dbReference type="PROSITE" id="PS51674"/>
    </source>
</evidence>
<dbReference type="EMBL" id="JBHSAX010000013">
    <property type="protein sequence ID" value="MFC3963099.1"/>
    <property type="molecule type" value="Genomic_DNA"/>
</dbReference>
<dbReference type="PROSITE" id="PS51674">
    <property type="entry name" value="4FE4S_WBL"/>
    <property type="match status" value="1"/>
</dbReference>
<evidence type="ECO:0000313" key="2">
    <source>
        <dbReference type="EMBL" id="MFC3963099.1"/>
    </source>
</evidence>
<gene>
    <name evidence="2" type="ORF">ACFO0B_13975</name>
</gene>
<organism evidence="2 3">
    <name type="scientific">Nocardia jiangsuensis</name>
    <dbReference type="NCBI Taxonomy" id="1691563"/>
    <lineage>
        <taxon>Bacteria</taxon>
        <taxon>Bacillati</taxon>
        <taxon>Actinomycetota</taxon>
        <taxon>Actinomycetes</taxon>
        <taxon>Mycobacteriales</taxon>
        <taxon>Nocardiaceae</taxon>
        <taxon>Nocardia</taxon>
    </lineage>
</organism>
<proteinExistence type="predicted"/>
<name>A0ABV8DTP1_9NOCA</name>
<reference evidence="3" key="1">
    <citation type="journal article" date="2019" name="Int. J. Syst. Evol. Microbiol.">
        <title>The Global Catalogue of Microorganisms (GCM) 10K type strain sequencing project: providing services to taxonomists for standard genome sequencing and annotation.</title>
        <authorList>
            <consortium name="The Broad Institute Genomics Platform"/>
            <consortium name="The Broad Institute Genome Sequencing Center for Infectious Disease"/>
            <person name="Wu L."/>
            <person name="Ma J."/>
        </authorList>
    </citation>
    <scope>NUCLEOTIDE SEQUENCE [LARGE SCALE GENOMIC DNA]</scope>
    <source>
        <strain evidence="3">CGMCC 4.7330</strain>
    </source>
</reference>
<dbReference type="InterPro" id="IPR034768">
    <property type="entry name" value="4FE4S_WBL"/>
</dbReference>
<keyword evidence="3" id="KW-1185">Reference proteome</keyword>
<evidence type="ECO:0000313" key="3">
    <source>
        <dbReference type="Proteomes" id="UP001595696"/>
    </source>
</evidence>
<protein>
    <recommendedName>
        <fullName evidence="1">4Fe-4S Wbl-type domain-containing protein</fullName>
    </recommendedName>
</protein>
<accession>A0ABV8DTP1</accession>
<dbReference type="RefSeq" id="WP_378612833.1">
    <property type="nucleotide sequence ID" value="NZ_JBHSAX010000013.1"/>
</dbReference>
<feature type="domain" description="4Fe-4S Wbl-type" evidence="1">
    <location>
        <begin position="4"/>
        <end position="67"/>
    </location>
</feature>
<sequence length="123" mass="13397">MRPPCAGSPADWDLDAGGPEAWRSAVRVCASCPLADRCAQLAQTFIDRGDTPRAMIWAGVAYDNSGRVIENLDAHRPALIDHKRPVRIIRTGRRPRDTVPALPAPRRHFVLGRPLAPTGTDGL</sequence>